<dbReference type="HOGENOM" id="CLU_1607334_0_0_6"/>
<dbReference type="EMBL" id="APPQ01000031">
    <property type="protein sequence ID" value="ENV43309.1"/>
    <property type="molecule type" value="Genomic_DNA"/>
</dbReference>
<evidence type="ECO:0000313" key="2">
    <source>
        <dbReference type="Proteomes" id="UP000018440"/>
    </source>
</evidence>
<sequence>MSDLYLQERKLIALMAQGALEGVRFKYQVESTSGELSLRFEFNEKFFYASRSLYDEHLNVKTWPKKADAILFLKNIGYTGEVKEDVISMPNPENEDHLLKRAEHTQDYNQFKTAESLAAELVFSEFADRFNAIEDVQENSELRKEITDEIALLISKALEFWPNRK</sequence>
<gene>
    <name evidence="1" type="ORF">F955_02856</name>
</gene>
<dbReference type="Proteomes" id="UP000018440">
    <property type="component" value="Unassembled WGS sequence"/>
</dbReference>
<reference evidence="1 2" key="1">
    <citation type="submission" date="2013-02" db="EMBL/GenBank/DDBJ databases">
        <title>The Genome Sequence of Acinetobacter schindleri CIP 107287.</title>
        <authorList>
            <consortium name="The Broad Institute Genome Sequencing Platform"/>
            <consortium name="The Broad Institute Genome Sequencing Center for Infectious Disease"/>
            <person name="Cerqueira G."/>
            <person name="Feldgarden M."/>
            <person name="Courvalin P."/>
            <person name="Perichon B."/>
            <person name="Grillot-Courvalin C."/>
            <person name="Clermont D."/>
            <person name="Rocha E."/>
            <person name="Yoon E.-J."/>
            <person name="Nemec A."/>
            <person name="Walker B."/>
            <person name="Young S.K."/>
            <person name="Zeng Q."/>
            <person name="Gargeya S."/>
            <person name="Fitzgerald M."/>
            <person name="Haas B."/>
            <person name="Abouelleil A."/>
            <person name="Alvarado L."/>
            <person name="Arachchi H.M."/>
            <person name="Berlin A.M."/>
            <person name="Chapman S.B."/>
            <person name="Dewar J."/>
            <person name="Goldberg J."/>
            <person name="Griggs A."/>
            <person name="Gujja S."/>
            <person name="Hansen M."/>
            <person name="Howarth C."/>
            <person name="Imamovic A."/>
            <person name="Larimer J."/>
            <person name="McCowan C."/>
            <person name="Murphy C."/>
            <person name="Neiman D."/>
            <person name="Pearson M."/>
            <person name="Priest M."/>
            <person name="Roberts A."/>
            <person name="Saif S."/>
            <person name="Shea T."/>
            <person name="Sisk P."/>
            <person name="Sykes S."/>
            <person name="Wortman J."/>
            <person name="Nusbaum C."/>
            <person name="Birren B."/>
        </authorList>
    </citation>
    <scope>NUCLEOTIDE SEQUENCE [LARGE SCALE GENOMIC DNA]</scope>
    <source>
        <strain evidence="1 2">CIP 107287</strain>
    </source>
</reference>
<accession>N9AAZ1</accession>
<organism evidence="1 2">
    <name type="scientific">Acinetobacter schindleri CIP 107287</name>
    <dbReference type="NCBI Taxonomy" id="1217988"/>
    <lineage>
        <taxon>Bacteria</taxon>
        <taxon>Pseudomonadati</taxon>
        <taxon>Pseudomonadota</taxon>
        <taxon>Gammaproteobacteria</taxon>
        <taxon>Moraxellales</taxon>
        <taxon>Moraxellaceae</taxon>
        <taxon>Acinetobacter</taxon>
    </lineage>
</organism>
<protein>
    <submittedName>
        <fullName evidence="1">Uncharacterized protein</fullName>
    </submittedName>
</protein>
<dbReference type="AlphaFoldDB" id="N9AAZ1"/>
<evidence type="ECO:0000313" key="1">
    <source>
        <dbReference type="EMBL" id="ENV43309.1"/>
    </source>
</evidence>
<dbReference type="PATRIC" id="fig|1217988.3.peg.2747"/>
<comment type="caution">
    <text evidence="1">The sequence shown here is derived from an EMBL/GenBank/DDBJ whole genome shotgun (WGS) entry which is preliminary data.</text>
</comment>
<proteinExistence type="predicted"/>
<name>N9AAZ1_9GAMM</name>